<keyword evidence="7" id="KW-0472">Membrane</keyword>
<evidence type="ECO:0000256" key="7">
    <source>
        <dbReference type="ARBA" id="ARBA00023136"/>
    </source>
</evidence>
<keyword evidence="3 9" id="KW-0808">Transferase</keyword>
<dbReference type="RefSeq" id="WP_006989949.1">
    <property type="nucleotide sequence ID" value="NZ_JH594606.1"/>
</dbReference>
<feature type="domain" description="Glycosyltransferase 2-like" evidence="8">
    <location>
        <begin position="6"/>
        <end position="128"/>
    </location>
</feature>
<dbReference type="PANTHER" id="PTHR48090">
    <property type="entry name" value="UNDECAPRENYL-PHOSPHATE 4-DEOXY-4-FORMAMIDO-L-ARABINOSE TRANSFERASE-RELATED"/>
    <property type="match status" value="1"/>
</dbReference>
<sequence length="239" mass="27353">MNYDFTIIVPVYNELGNLNRLEQLLNAYFQKASRQTCAILIDDGSSDGSTALIREISNRNEHIYSIIFSENSGKGAALKAGFEAVKSPLVGYMDADLQTHPEDFEKLFPFTKEYQLVTGWRKDRKDTGIKKISSLIGNGIRGLLIQDQIHDSGCPLKVIDSHYAKQIPMFSGLQRFIPAMILLQQGKIKEVPIPHYPRLEGVSKYSFKNRFLGPLIDCFGYIWMKKTYIRYNIKEKKLY</sequence>
<evidence type="ECO:0000256" key="6">
    <source>
        <dbReference type="ARBA" id="ARBA00022989"/>
    </source>
</evidence>
<dbReference type="HOGENOM" id="CLU_033536_11_0_10"/>
<dbReference type="GO" id="GO:0005886">
    <property type="term" value="C:plasma membrane"/>
    <property type="evidence" value="ECO:0007669"/>
    <property type="project" value="TreeGrafter"/>
</dbReference>
<dbReference type="STRING" id="865937.Gilli_3033"/>
<dbReference type="Proteomes" id="UP000003844">
    <property type="component" value="Unassembled WGS sequence"/>
</dbReference>
<reference evidence="10" key="1">
    <citation type="journal article" date="2012" name="Stand. Genomic Sci.">
        <title>Genome sequence of the Antarctic rhodopsins-containing flavobacterium Gillisia limnaea type strain (R-8282(T)).</title>
        <authorList>
            <person name="Riedel T."/>
            <person name="Held B."/>
            <person name="Nolan M."/>
            <person name="Lucas S."/>
            <person name="Lapidus A."/>
            <person name="Tice H."/>
            <person name="Del Rio T.G."/>
            <person name="Cheng J.F."/>
            <person name="Han C."/>
            <person name="Tapia R."/>
            <person name="Goodwin L.A."/>
            <person name="Pitluck S."/>
            <person name="Liolios K."/>
            <person name="Mavromatis K."/>
            <person name="Pagani I."/>
            <person name="Ivanova N."/>
            <person name="Mikhailova N."/>
            <person name="Pati A."/>
            <person name="Chen A."/>
            <person name="Palaniappan K."/>
            <person name="Land M."/>
            <person name="Rohde M."/>
            <person name="Tindall B.J."/>
            <person name="Detter J.C."/>
            <person name="Goker M."/>
            <person name="Bristow J."/>
            <person name="Eisen J.A."/>
            <person name="Markowitz V."/>
            <person name="Hugenholtz P."/>
            <person name="Kyrpides N.C."/>
            <person name="Klenk H.P."/>
            <person name="Woyke T."/>
        </authorList>
    </citation>
    <scope>NUCLEOTIDE SEQUENCE [LARGE SCALE GENOMIC DNA]</scope>
    <source>
        <strain evidence="10">DSM 15749 / LMG 21470 / R-8282</strain>
    </source>
</reference>
<name>H2BSQ7_GILLR</name>
<evidence type="ECO:0000256" key="2">
    <source>
        <dbReference type="ARBA" id="ARBA00022676"/>
    </source>
</evidence>
<dbReference type="InterPro" id="IPR050256">
    <property type="entry name" value="Glycosyltransferase_2"/>
</dbReference>
<evidence type="ECO:0000256" key="1">
    <source>
        <dbReference type="ARBA" id="ARBA00022475"/>
    </source>
</evidence>
<dbReference type="Pfam" id="PF00535">
    <property type="entry name" value="Glycos_transf_2"/>
    <property type="match status" value="1"/>
</dbReference>
<dbReference type="GO" id="GO:0099621">
    <property type="term" value="F:undecaprenyl-phosphate 4-deoxy-4-formamido-L-arabinose transferase activity"/>
    <property type="evidence" value="ECO:0007669"/>
    <property type="project" value="TreeGrafter"/>
</dbReference>
<dbReference type="PANTHER" id="PTHR48090:SF3">
    <property type="entry name" value="UNDECAPRENYL-PHOSPHATE 4-DEOXY-4-FORMAMIDO-L-ARABINOSE TRANSFERASE"/>
    <property type="match status" value="1"/>
</dbReference>
<dbReference type="EMBL" id="JH594606">
    <property type="protein sequence ID" value="EHQ03643.1"/>
    <property type="molecule type" value="Genomic_DNA"/>
</dbReference>
<organism evidence="9 10">
    <name type="scientific">Gillisia limnaea (strain DSM 15749 / LMG 21470 / R-8282)</name>
    <dbReference type="NCBI Taxonomy" id="865937"/>
    <lineage>
        <taxon>Bacteria</taxon>
        <taxon>Pseudomonadati</taxon>
        <taxon>Bacteroidota</taxon>
        <taxon>Flavobacteriia</taxon>
        <taxon>Flavobacteriales</taxon>
        <taxon>Flavobacteriaceae</taxon>
        <taxon>Gillisia</taxon>
    </lineage>
</organism>
<dbReference type="InterPro" id="IPR001173">
    <property type="entry name" value="Glyco_trans_2-like"/>
</dbReference>
<keyword evidence="4" id="KW-0812">Transmembrane</keyword>
<keyword evidence="5" id="KW-0448">Lipopolysaccharide biosynthesis</keyword>
<dbReference type="AlphaFoldDB" id="H2BSQ7"/>
<dbReference type="OrthoDB" id="952827at2"/>
<gene>
    <name evidence="9" type="ORF">Gilli_3033</name>
</gene>
<protein>
    <submittedName>
        <fullName evidence="9">Glycosyl transferase family 2</fullName>
    </submittedName>
</protein>
<dbReference type="SUPFAM" id="SSF53448">
    <property type="entry name" value="Nucleotide-diphospho-sugar transferases"/>
    <property type="match status" value="1"/>
</dbReference>
<keyword evidence="10" id="KW-1185">Reference proteome</keyword>
<keyword evidence="2" id="KW-0328">Glycosyltransferase</keyword>
<evidence type="ECO:0000256" key="3">
    <source>
        <dbReference type="ARBA" id="ARBA00022679"/>
    </source>
</evidence>
<evidence type="ECO:0000256" key="4">
    <source>
        <dbReference type="ARBA" id="ARBA00022692"/>
    </source>
</evidence>
<dbReference type="Gene3D" id="3.90.550.10">
    <property type="entry name" value="Spore Coat Polysaccharide Biosynthesis Protein SpsA, Chain A"/>
    <property type="match status" value="1"/>
</dbReference>
<evidence type="ECO:0000313" key="10">
    <source>
        <dbReference type="Proteomes" id="UP000003844"/>
    </source>
</evidence>
<dbReference type="CDD" id="cd04179">
    <property type="entry name" value="DPM_DPG-synthase_like"/>
    <property type="match status" value="1"/>
</dbReference>
<dbReference type="eggNOG" id="COG0463">
    <property type="taxonomic scope" value="Bacteria"/>
</dbReference>
<proteinExistence type="predicted"/>
<dbReference type="InterPro" id="IPR029044">
    <property type="entry name" value="Nucleotide-diphossugar_trans"/>
</dbReference>
<keyword evidence="1" id="KW-1003">Cell membrane</keyword>
<evidence type="ECO:0000256" key="5">
    <source>
        <dbReference type="ARBA" id="ARBA00022985"/>
    </source>
</evidence>
<accession>H2BSQ7</accession>
<evidence type="ECO:0000259" key="8">
    <source>
        <dbReference type="Pfam" id="PF00535"/>
    </source>
</evidence>
<dbReference type="GO" id="GO:0009103">
    <property type="term" value="P:lipopolysaccharide biosynthetic process"/>
    <property type="evidence" value="ECO:0007669"/>
    <property type="project" value="UniProtKB-KW"/>
</dbReference>
<keyword evidence="6" id="KW-1133">Transmembrane helix</keyword>
<evidence type="ECO:0000313" key="9">
    <source>
        <dbReference type="EMBL" id="EHQ03643.1"/>
    </source>
</evidence>